<protein>
    <submittedName>
        <fullName evidence="2">Uncharacterized protein</fullName>
    </submittedName>
</protein>
<feature type="compositionally biased region" description="Basic residues" evidence="1">
    <location>
        <begin position="56"/>
        <end position="66"/>
    </location>
</feature>
<dbReference type="Proteomes" id="UP000249458">
    <property type="component" value="Unassembled WGS sequence"/>
</dbReference>
<organism evidence="2 3">
    <name type="scientific">Legionella quinlivanii</name>
    <dbReference type="NCBI Taxonomy" id="45073"/>
    <lineage>
        <taxon>Bacteria</taxon>
        <taxon>Pseudomonadati</taxon>
        <taxon>Pseudomonadota</taxon>
        <taxon>Gammaproteobacteria</taxon>
        <taxon>Legionellales</taxon>
        <taxon>Legionellaceae</taxon>
        <taxon>Legionella</taxon>
    </lineage>
</organism>
<reference evidence="2 3" key="1">
    <citation type="submission" date="2017-02" db="EMBL/GenBank/DDBJ databases">
        <title>Legionella quilivanii strain from human: case report and whole genome sequencing analysis.</title>
        <authorList>
            <person name="Lalancette C."/>
            <person name="Leduc J.-M."/>
            <person name="Levesque S."/>
            <person name="Fournier E."/>
            <person name="Saoud J."/>
            <person name="Faucher S.P."/>
            <person name="Bernard K."/>
            <person name="Martineau C."/>
            <person name="Longtin J."/>
        </authorList>
    </citation>
    <scope>NUCLEOTIDE SEQUENCE [LARGE SCALE GENOMIC DNA]</scope>
    <source>
        <strain evidence="2 3">ID143958</strain>
    </source>
</reference>
<dbReference type="EMBL" id="MVJN01000016">
    <property type="protein sequence ID" value="RAP34538.1"/>
    <property type="molecule type" value="Genomic_DNA"/>
</dbReference>
<evidence type="ECO:0000313" key="3">
    <source>
        <dbReference type="Proteomes" id="UP000249458"/>
    </source>
</evidence>
<evidence type="ECO:0000256" key="1">
    <source>
        <dbReference type="SAM" id="MobiDB-lite"/>
    </source>
</evidence>
<sequence length="66" mass="7190">MSYKVKHEKLNKVSDSELENLSGGYAPIDPSQIEKAMAQNAPHIGSSPGVSGKDNKGKKDKKKKHK</sequence>
<evidence type="ECO:0000313" key="2">
    <source>
        <dbReference type="EMBL" id="RAP34538.1"/>
    </source>
</evidence>
<feature type="region of interest" description="Disordered" evidence="1">
    <location>
        <begin position="1"/>
        <end position="66"/>
    </location>
</feature>
<proteinExistence type="predicted"/>
<dbReference type="RefSeq" id="WP_112220798.1">
    <property type="nucleotide sequence ID" value="NZ_MVJN01000016.1"/>
</dbReference>
<name>A0A364LFB4_9GAMM</name>
<accession>A0A364LFB4</accession>
<comment type="caution">
    <text evidence="2">The sequence shown here is derived from an EMBL/GenBank/DDBJ whole genome shotgun (WGS) entry which is preliminary data.</text>
</comment>
<dbReference type="AlphaFoldDB" id="A0A364LFB4"/>
<gene>
    <name evidence="2" type="ORF">B1207_15560</name>
</gene>